<evidence type="ECO:0000256" key="1">
    <source>
        <dbReference type="ARBA" id="ARBA00004123"/>
    </source>
</evidence>
<dbReference type="Proteomes" id="UP000655225">
    <property type="component" value="Unassembled WGS sequence"/>
</dbReference>
<dbReference type="OrthoDB" id="103819at2759"/>
<evidence type="ECO:0000256" key="6">
    <source>
        <dbReference type="ARBA" id="ARBA00023163"/>
    </source>
</evidence>
<comment type="subcellular location">
    <subcellularLocation>
        <location evidence="1">Nucleus</location>
    </subcellularLocation>
</comment>
<dbReference type="PANTHER" id="PTHR48249:SF3">
    <property type="entry name" value="MEDIATOR OF RNA POLYMERASE II TRANSCRIPTION SUBUNIT 13"/>
    <property type="match status" value="1"/>
</dbReference>
<evidence type="ECO:0000256" key="2">
    <source>
        <dbReference type="ARBA" id="ARBA00009354"/>
    </source>
</evidence>
<reference evidence="9 10" key="1">
    <citation type="submission" date="2020-04" db="EMBL/GenBank/DDBJ databases">
        <title>Plant Genome Project.</title>
        <authorList>
            <person name="Zhang R.-G."/>
        </authorList>
    </citation>
    <scope>NUCLEOTIDE SEQUENCE [LARGE SCALE GENOMIC DNA]</scope>
    <source>
        <strain evidence="9">YNK0</strain>
        <tissue evidence="9">Leaf</tissue>
    </source>
</reference>
<organism evidence="9 10">
    <name type="scientific">Tetracentron sinense</name>
    <name type="common">Spur-leaf</name>
    <dbReference type="NCBI Taxonomy" id="13715"/>
    <lineage>
        <taxon>Eukaryota</taxon>
        <taxon>Viridiplantae</taxon>
        <taxon>Streptophyta</taxon>
        <taxon>Embryophyta</taxon>
        <taxon>Tracheophyta</taxon>
        <taxon>Spermatophyta</taxon>
        <taxon>Magnoliopsida</taxon>
        <taxon>Trochodendrales</taxon>
        <taxon>Trochodendraceae</taxon>
        <taxon>Tetracentron</taxon>
    </lineage>
</organism>
<evidence type="ECO:0000259" key="8">
    <source>
        <dbReference type="Pfam" id="PF11597"/>
    </source>
</evidence>
<name>A0A834Z037_TETSI</name>
<dbReference type="EMBL" id="JABCRI010000011">
    <property type="protein sequence ID" value="KAF8398564.1"/>
    <property type="molecule type" value="Genomic_DNA"/>
</dbReference>
<comment type="similarity">
    <text evidence="2">Belongs to the Mediator complex subunit 13 family.</text>
</comment>
<keyword evidence="4" id="KW-0678">Repressor</keyword>
<dbReference type="AlphaFoldDB" id="A0A834Z037"/>
<comment type="caution">
    <text evidence="9">The sequence shown here is derived from an EMBL/GenBank/DDBJ whole genome shotgun (WGS) entry which is preliminary data.</text>
</comment>
<evidence type="ECO:0000256" key="5">
    <source>
        <dbReference type="ARBA" id="ARBA00023015"/>
    </source>
</evidence>
<dbReference type="GO" id="GO:0003713">
    <property type="term" value="F:transcription coactivator activity"/>
    <property type="evidence" value="ECO:0007669"/>
    <property type="project" value="TreeGrafter"/>
</dbReference>
<evidence type="ECO:0000256" key="7">
    <source>
        <dbReference type="ARBA" id="ARBA00023242"/>
    </source>
</evidence>
<feature type="domain" description="Mediator complex subunit Med13 N-terminal" evidence="8">
    <location>
        <begin position="2"/>
        <end position="170"/>
    </location>
</feature>
<keyword evidence="10" id="KW-1185">Reference proteome</keyword>
<proteinExistence type="inferred from homology"/>
<accession>A0A834Z037</accession>
<keyword evidence="5" id="KW-0805">Transcription regulation</keyword>
<dbReference type="PANTHER" id="PTHR48249">
    <property type="entry name" value="MEDIATOR OF RNA POLYMERASE II TRANSCRIPTION SUBUNIT 13"/>
    <property type="match status" value="1"/>
</dbReference>
<evidence type="ECO:0000256" key="4">
    <source>
        <dbReference type="ARBA" id="ARBA00022491"/>
    </source>
</evidence>
<dbReference type="Pfam" id="PF11597">
    <property type="entry name" value="Med13_N"/>
    <property type="match status" value="1"/>
</dbReference>
<dbReference type="GO" id="GO:0045944">
    <property type="term" value="P:positive regulation of transcription by RNA polymerase II"/>
    <property type="evidence" value="ECO:0007669"/>
    <property type="project" value="TreeGrafter"/>
</dbReference>
<evidence type="ECO:0000313" key="10">
    <source>
        <dbReference type="Proteomes" id="UP000655225"/>
    </source>
</evidence>
<protein>
    <recommendedName>
        <fullName evidence="3">Mediator of RNA polymerase II transcription subunit 13</fullName>
    </recommendedName>
</protein>
<keyword evidence="6" id="KW-0804">Transcription</keyword>
<dbReference type="GO" id="GO:0016592">
    <property type="term" value="C:mediator complex"/>
    <property type="evidence" value="ECO:0007669"/>
    <property type="project" value="TreeGrafter"/>
</dbReference>
<keyword evidence="7" id="KW-0539">Nucleus</keyword>
<sequence length="342" mass="37386">MGGLHHISWFQFLPSESDLNSLPDKSVKGEQKDAATLLVLSSHLQLQKEGFLSTWTSSFVGPWDPSQGMHNPDEKIKLWLFLPGRHSSLVETAQAAVSRLRVVGSGLWLAPGDSEEVAGALSQALRNCVERALKGISYVRFGDVFTRCHPFSQSEKHSSQDSEWFPDTEATAHMTSNSVIVAPHGMRGRLTGCCPNDLVKQVYFSSNKVRASSGVTVPGIPFQVAQAAGCQVRGQSCYGEVTLGCHGTGGDKELQSSSNINRNFSKHHVAESPAMALVRGVQKQGSQDHFPVLERTFIYPAEAVLVPVMRTAFARSSLKRHVFYLILAAKLGRAITVRLIFL</sequence>
<evidence type="ECO:0000256" key="3">
    <source>
        <dbReference type="ARBA" id="ARBA00019618"/>
    </source>
</evidence>
<dbReference type="InterPro" id="IPR051139">
    <property type="entry name" value="Mediator_complx_sub13"/>
</dbReference>
<dbReference type="InterPro" id="IPR021643">
    <property type="entry name" value="Mediator_Med13_N"/>
</dbReference>
<evidence type="ECO:0000313" key="9">
    <source>
        <dbReference type="EMBL" id="KAF8398564.1"/>
    </source>
</evidence>
<gene>
    <name evidence="9" type="ORF">HHK36_017495</name>
</gene>